<dbReference type="EMBL" id="KK852929">
    <property type="protein sequence ID" value="KDR13659.1"/>
    <property type="molecule type" value="Genomic_DNA"/>
</dbReference>
<evidence type="ECO:0000256" key="1">
    <source>
        <dbReference type="SAM" id="MobiDB-lite"/>
    </source>
</evidence>
<gene>
    <name evidence="2" type="ORF">L798_11992</name>
</gene>
<evidence type="ECO:0000313" key="3">
    <source>
        <dbReference type="Proteomes" id="UP000027135"/>
    </source>
</evidence>
<keyword evidence="3" id="KW-1185">Reference proteome</keyword>
<proteinExistence type="predicted"/>
<organism evidence="2 3">
    <name type="scientific">Zootermopsis nevadensis</name>
    <name type="common">Dampwood termite</name>
    <dbReference type="NCBI Taxonomy" id="136037"/>
    <lineage>
        <taxon>Eukaryota</taxon>
        <taxon>Metazoa</taxon>
        <taxon>Ecdysozoa</taxon>
        <taxon>Arthropoda</taxon>
        <taxon>Hexapoda</taxon>
        <taxon>Insecta</taxon>
        <taxon>Pterygota</taxon>
        <taxon>Neoptera</taxon>
        <taxon>Polyneoptera</taxon>
        <taxon>Dictyoptera</taxon>
        <taxon>Blattodea</taxon>
        <taxon>Blattoidea</taxon>
        <taxon>Termitoidae</taxon>
        <taxon>Termopsidae</taxon>
        <taxon>Zootermopsis</taxon>
    </lineage>
</organism>
<dbReference type="AlphaFoldDB" id="A0A067R3J2"/>
<reference evidence="2 3" key="1">
    <citation type="journal article" date="2014" name="Nat. Commun.">
        <title>Molecular traces of alternative social organization in a termite genome.</title>
        <authorList>
            <person name="Terrapon N."/>
            <person name="Li C."/>
            <person name="Robertson H.M."/>
            <person name="Ji L."/>
            <person name="Meng X."/>
            <person name="Booth W."/>
            <person name="Chen Z."/>
            <person name="Childers C.P."/>
            <person name="Glastad K.M."/>
            <person name="Gokhale K."/>
            <person name="Gowin J."/>
            <person name="Gronenberg W."/>
            <person name="Hermansen R.A."/>
            <person name="Hu H."/>
            <person name="Hunt B.G."/>
            <person name="Huylmans A.K."/>
            <person name="Khalil S.M."/>
            <person name="Mitchell R.D."/>
            <person name="Munoz-Torres M.C."/>
            <person name="Mustard J.A."/>
            <person name="Pan H."/>
            <person name="Reese J.T."/>
            <person name="Scharf M.E."/>
            <person name="Sun F."/>
            <person name="Vogel H."/>
            <person name="Xiao J."/>
            <person name="Yang W."/>
            <person name="Yang Z."/>
            <person name="Yang Z."/>
            <person name="Zhou J."/>
            <person name="Zhu J."/>
            <person name="Brent C.S."/>
            <person name="Elsik C.G."/>
            <person name="Goodisman M.A."/>
            <person name="Liberles D.A."/>
            <person name="Roe R.M."/>
            <person name="Vargo E.L."/>
            <person name="Vilcinskas A."/>
            <person name="Wang J."/>
            <person name="Bornberg-Bauer E."/>
            <person name="Korb J."/>
            <person name="Zhang G."/>
            <person name="Liebig J."/>
        </authorList>
    </citation>
    <scope>NUCLEOTIDE SEQUENCE [LARGE SCALE GENOMIC DNA]</scope>
    <source>
        <tissue evidence="2">Whole organism</tissue>
    </source>
</reference>
<dbReference type="InParanoid" id="A0A067R3J2"/>
<protein>
    <submittedName>
        <fullName evidence="2">Uncharacterized protein</fullName>
    </submittedName>
</protein>
<name>A0A067R3J2_ZOONE</name>
<accession>A0A067R3J2</accession>
<dbReference type="Proteomes" id="UP000027135">
    <property type="component" value="Unassembled WGS sequence"/>
</dbReference>
<sequence length="104" mass="11552">MCSIVHEASVPVRGKRGQETQLCGPPAACMNNTDKFTAFKENEISRYRGSSLLMWDIFPADGAVKMQDGVLPLFRRTCPHPQGEFSNNEILNLHPQTGSHQVPL</sequence>
<evidence type="ECO:0000313" key="2">
    <source>
        <dbReference type="EMBL" id="KDR13659.1"/>
    </source>
</evidence>
<feature type="region of interest" description="Disordered" evidence="1">
    <location>
        <begin position="85"/>
        <end position="104"/>
    </location>
</feature>